<organism evidence="1">
    <name type="scientific">Anguilla anguilla</name>
    <name type="common">European freshwater eel</name>
    <name type="synonym">Muraena anguilla</name>
    <dbReference type="NCBI Taxonomy" id="7936"/>
    <lineage>
        <taxon>Eukaryota</taxon>
        <taxon>Metazoa</taxon>
        <taxon>Chordata</taxon>
        <taxon>Craniata</taxon>
        <taxon>Vertebrata</taxon>
        <taxon>Euteleostomi</taxon>
        <taxon>Actinopterygii</taxon>
        <taxon>Neopterygii</taxon>
        <taxon>Teleostei</taxon>
        <taxon>Anguilliformes</taxon>
        <taxon>Anguillidae</taxon>
        <taxon>Anguilla</taxon>
    </lineage>
</organism>
<proteinExistence type="predicted"/>
<protein>
    <submittedName>
        <fullName evidence="1">Uncharacterized protein</fullName>
    </submittedName>
</protein>
<sequence>MMGIFPMKVFWC</sequence>
<dbReference type="EMBL" id="GBXM01068345">
    <property type="protein sequence ID" value="JAH40232.1"/>
    <property type="molecule type" value="Transcribed_RNA"/>
</dbReference>
<evidence type="ECO:0000313" key="1">
    <source>
        <dbReference type="EMBL" id="JAH40232.1"/>
    </source>
</evidence>
<name>A0A0E9SG77_ANGAN</name>
<reference evidence="1" key="2">
    <citation type="journal article" date="2015" name="Fish Shellfish Immunol.">
        <title>Early steps in the European eel (Anguilla anguilla)-Vibrio vulnificus interaction in the gills: Role of the RtxA13 toxin.</title>
        <authorList>
            <person name="Callol A."/>
            <person name="Pajuelo D."/>
            <person name="Ebbesson L."/>
            <person name="Teles M."/>
            <person name="MacKenzie S."/>
            <person name="Amaro C."/>
        </authorList>
    </citation>
    <scope>NUCLEOTIDE SEQUENCE</scope>
</reference>
<reference evidence="1" key="1">
    <citation type="submission" date="2014-11" db="EMBL/GenBank/DDBJ databases">
        <authorList>
            <person name="Amaro Gonzalez C."/>
        </authorList>
    </citation>
    <scope>NUCLEOTIDE SEQUENCE</scope>
</reference>
<accession>A0A0E9SG77</accession>